<evidence type="ECO:0000313" key="2">
    <source>
        <dbReference type="EMBL" id="BCX49170.1"/>
    </source>
</evidence>
<keyword evidence="1" id="KW-0812">Transmembrane</keyword>
<name>A0ABM7RBY5_9BACT</name>
<dbReference type="Proteomes" id="UP001374893">
    <property type="component" value="Chromosome"/>
</dbReference>
<dbReference type="RefSeq" id="WP_338685647.1">
    <property type="nucleotide sequence ID" value="NZ_AP024702.1"/>
</dbReference>
<gene>
    <name evidence="2" type="ORF">HAHE_30780</name>
</gene>
<feature type="transmembrane region" description="Helical" evidence="1">
    <location>
        <begin position="78"/>
        <end position="97"/>
    </location>
</feature>
<keyword evidence="3" id="KW-1185">Reference proteome</keyword>
<reference evidence="2 3" key="1">
    <citation type="submission" date="2021-06" db="EMBL/GenBank/DDBJ databases">
        <title>Complete genome of Haloferula helveola possessing various polysaccharide degrading enzymes.</title>
        <authorList>
            <person name="Takami H."/>
            <person name="Huang C."/>
            <person name="Hamasaki K."/>
        </authorList>
    </citation>
    <scope>NUCLEOTIDE SEQUENCE [LARGE SCALE GENOMIC DNA]</scope>
    <source>
        <strain evidence="2 3">CN-1</strain>
    </source>
</reference>
<keyword evidence="1" id="KW-1133">Transmembrane helix</keyword>
<evidence type="ECO:0000313" key="3">
    <source>
        <dbReference type="Proteomes" id="UP001374893"/>
    </source>
</evidence>
<sequence length="100" mass="10844">MNPLNSLSTCNRGFAKRNPISTGAAGTVALAATGLGVMALRRPDPEEQPQHNYDNQYHKVVETTDGRRPYERNPLRRYPLSCGVVAMAAGFVAAMLVKAD</sequence>
<proteinExistence type="predicted"/>
<evidence type="ECO:0000256" key="1">
    <source>
        <dbReference type="SAM" id="Phobius"/>
    </source>
</evidence>
<organism evidence="2 3">
    <name type="scientific">Haloferula helveola</name>
    <dbReference type="NCBI Taxonomy" id="490095"/>
    <lineage>
        <taxon>Bacteria</taxon>
        <taxon>Pseudomonadati</taxon>
        <taxon>Verrucomicrobiota</taxon>
        <taxon>Verrucomicrobiia</taxon>
        <taxon>Verrucomicrobiales</taxon>
        <taxon>Verrucomicrobiaceae</taxon>
        <taxon>Haloferula</taxon>
    </lineage>
</organism>
<feature type="transmembrane region" description="Helical" evidence="1">
    <location>
        <begin position="20"/>
        <end position="40"/>
    </location>
</feature>
<accession>A0ABM7RBY5</accession>
<keyword evidence="1" id="KW-0472">Membrane</keyword>
<dbReference type="EMBL" id="AP024702">
    <property type="protein sequence ID" value="BCX49170.1"/>
    <property type="molecule type" value="Genomic_DNA"/>
</dbReference>
<protein>
    <submittedName>
        <fullName evidence="2">Uncharacterized protein</fullName>
    </submittedName>
</protein>